<comment type="caution">
    <text evidence="2">The sequence shown here is derived from an EMBL/GenBank/DDBJ whole genome shotgun (WGS) entry which is preliminary data.</text>
</comment>
<name>A0AAD5XIH7_9FUNG</name>
<gene>
    <name evidence="2" type="ORF">HK100_011156</name>
</gene>
<feature type="domain" description="Thioredoxin" evidence="1">
    <location>
        <begin position="4"/>
        <end position="66"/>
    </location>
</feature>
<evidence type="ECO:0000259" key="1">
    <source>
        <dbReference type="Pfam" id="PF06110"/>
    </source>
</evidence>
<sequence length="70" mass="7769">DALIKKAVASLPGAVLIESHAGDRQTWRSNLNFYRAHPALQTYAVPTLYEIGKKLVESEITEQSLAVFIQ</sequence>
<keyword evidence="3" id="KW-1185">Reference proteome</keyword>
<evidence type="ECO:0000313" key="3">
    <source>
        <dbReference type="Proteomes" id="UP001211907"/>
    </source>
</evidence>
<evidence type="ECO:0000313" key="2">
    <source>
        <dbReference type="EMBL" id="KAJ3124645.1"/>
    </source>
</evidence>
<reference evidence="2" key="1">
    <citation type="submission" date="2020-05" db="EMBL/GenBank/DDBJ databases">
        <title>Phylogenomic resolution of chytrid fungi.</title>
        <authorList>
            <person name="Stajich J.E."/>
            <person name="Amses K."/>
            <person name="Simmons R."/>
            <person name="Seto K."/>
            <person name="Myers J."/>
            <person name="Bonds A."/>
            <person name="Quandt C.A."/>
            <person name="Barry K."/>
            <person name="Liu P."/>
            <person name="Grigoriev I."/>
            <person name="Longcore J.E."/>
            <person name="James T.Y."/>
        </authorList>
    </citation>
    <scope>NUCLEOTIDE SEQUENCE</scope>
    <source>
        <strain evidence="2">JEL0513</strain>
    </source>
</reference>
<feature type="non-terminal residue" evidence="2">
    <location>
        <position position="1"/>
    </location>
</feature>
<dbReference type="InterPro" id="IPR010357">
    <property type="entry name" value="TXNDC17_dom"/>
</dbReference>
<proteinExistence type="predicted"/>
<dbReference type="EMBL" id="JADGJH010000659">
    <property type="protein sequence ID" value="KAJ3124645.1"/>
    <property type="molecule type" value="Genomic_DNA"/>
</dbReference>
<dbReference type="AlphaFoldDB" id="A0AAD5XIH7"/>
<dbReference type="Pfam" id="PF06110">
    <property type="entry name" value="TXD17-like_Trx"/>
    <property type="match status" value="1"/>
</dbReference>
<protein>
    <recommendedName>
        <fullName evidence="1">Thioredoxin domain-containing protein</fullName>
    </recommendedName>
</protein>
<organism evidence="2 3">
    <name type="scientific">Physocladia obscura</name>
    <dbReference type="NCBI Taxonomy" id="109957"/>
    <lineage>
        <taxon>Eukaryota</taxon>
        <taxon>Fungi</taxon>
        <taxon>Fungi incertae sedis</taxon>
        <taxon>Chytridiomycota</taxon>
        <taxon>Chytridiomycota incertae sedis</taxon>
        <taxon>Chytridiomycetes</taxon>
        <taxon>Chytridiales</taxon>
        <taxon>Chytriomycetaceae</taxon>
        <taxon>Physocladia</taxon>
    </lineage>
</organism>
<accession>A0AAD5XIH7</accession>
<dbReference type="Gene3D" id="3.40.30.10">
    <property type="entry name" value="Glutaredoxin"/>
    <property type="match status" value="1"/>
</dbReference>
<dbReference type="Proteomes" id="UP001211907">
    <property type="component" value="Unassembled WGS sequence"/>
</dbReference>